<keyword evidence="2" id="KW-0812">Transmembrane</keyword>
<accession>A0A2T0MJD5</accession>
<gene>
    <name evidence="4" type="ORF">CLV81_1702</name>
</gene>
<keyword evidence="2" id="KW-0472">Membrane</keyword>
<organism evidence="4 5">
    <name type="scientific">Flagellimonas meridianipacifica</name>
    <dbReference type="NCBI Taxonomy" id="1080225"/>
    <lineage>
        <taxon>Bacteria</taxon>
        <taxon>Pseudomonadati</taxon>
        <taxon>Bacteroidota</taxon>
        <taxon>Flavobacteriia</taxon>
        <taxon>Flavobacteriales</taxon>
        <taxon>Flavobacteriaceae</taxon>
        <taxon>Flagellimonas</taxon>
    </lineage>
</organism>
<dbReference type="SUPFAM" id="SSF53474">
    <property type="entry name" value="alpha/beta-Hydrolases"/>
    <property type="match status" value="1"/>
</dbReference>
<protein>
    <submittedName>
        <fullName evidence="4">Pimeloyl-ACP methyl ester carboxylesterase</fullName>
    </submittedName>
</protein>
<dbReference type="Gene3D" id="3.40.50.1820">
    <property type="entry name" value="alpha/beta hydrolase"/>
    <property type="match status" value="1"/>
</dbReference>
<dbReference type="EMBL" id="PVYX01000001">
    <property type="protein sequence ID" value="PRX57692.1"/>
    <property type="molecule type" value="Genomic_DNA"/>
</dbReference>
<dbReference type="PANTHER" id="PTHR43798">
    <property type="entry name" value="MONOACYLGLYCEROL LIPASE"/>
    <property type="match status" value="1"/>
</dbReference>
<keyword evidence="2" id="KW-1133">Transmembrane helix</keyword>
<dbReference type="AlphaFoldDB" id="A0A2T0MJD5"/>
<dbReference type="InterPro" id="IPR002410">
    <property type="entry name" value="Peptidase_S33"/>
</dbReference>
<dbReference type="GO" id="GO:0006508">
    <property type="term" value="P:proteolysis"/>
    <property type="evidence" value="ECO:0007669"/>
    <property type="project" value="InterPro"/>
</dbReference>
<evidence type="ECO:0000256" key="1">
    <source>
        <dbReference type="ARBA" id="ARBA00022801"/>
    </source>
</evidence>
<dbReference type="OrthoDB" id="9796770at2"/>
<comment type="caution">
    <text evidence="4">The sequence shown here is derived from an EMBL/GenBank/DDBJ whole genome shotgun (WGS) entry which is preliminary data.</text>
</comment>
<feature type="transmembrane region" description="Helical" evidence="2">
    <location>
        <begin position="12"/>
        <end position="29"/>
    </location>
</feature>
<reference evidence="4 5" key="1">
    <citation type="submission" date="2018-03" db="EMBL/GenBank/DDBJ databases">
        <title>Genomic Encyclopedia of Archaeal and Bacterial Type Strains, Phase II (KMG-II): from individual species to whole genera.</title>
        <authorList>
            <person name="Goeker M."/>
        </authorList>
    </citation>
    <scope>NUCLEOTIDE SEQUENCE [LARGE SCALE GENOMIC DNA]</scope>
    <source>
        <strain evidence="4 5">DSM 25027</strain>
    </source>
</reference>
<keyword evidence="1" id="KW-0378">Hydrolase</keyword>
<dbReference type="GO" id="GO:0008233">
    <property type="term" value="F:peptidase activity"/>
    <property type="evidence" value="ECO:0007669"/>
    <property type="project" value="InterPro"/>
</dbReference>
<dbReference type="GO" id="GO:0016020">
    <property type="term" value="C:membrane"/>
    <property type="evidence" value="ECO:0007669"/>
    <property type="project" value="TreeGrafter"/>
</dbReference>
<sequence>MKKNIVSNFRSCFGANVSIIFILAFIFLGCESVQGNTSGLSEFKEVGKKESINETFFIESNGAQLYVEVKGEDRTKPIMLFLHGGPGDVVFGLFPFQTYVGKELEKNFVMAYFHQRGMVKSKPVNISTQTLENHIDDVDNVINFLVDKMDRNKVILMGHSWGGLLGTLYLLRDESKIERFIAVASPFNFSENSRESYSYTMEWAKEQQNEQAIKELEAYAKPPVDTFDKVLVKSKWASQAFGGIAKNISIPKILSDSGIKELKQEWQLMAMEVAKVMFDSLNEVKIDEEINQIKTPIFFIAGRNDATVPPKTVEKTFDLYKGEKKYMVFENSHHLVFVDEPNLFIAQIEQFGSK</sequence>
<feature type="domain" description="Serine aminopeptidase S33" evidence="3">
    <location>
        <begin position="106"/>
        <end position="339"/>
    </location>
</feature>
<dbReference type="InterPro" id="IPR022742">
    <property type="entry name" value="Hydrolase_4"/>
</dbReference>
<name>A0A2T0MJD5_9FLAO</name>
<evidence type="ECO:0000313" key="5">
    <source>
        <dbReference type="Proteomes" id="UP000237640"/>
    </source>
</evidence>
<dbReference type="InterPro" id="IPR050266">
    <property type="entry name" value="AB_hydrolase_sf"/>
</dbReference>
<keyword evidence="5" id="KW-1185">Reference proteome</keyword>
<dbReference type="PANTHER" id="PTHR43798:SF33">
    <property type="entry name" value="HYDROLASE, PUTATIVE (AFU_ORTHOLOGUE AFUA_2G14860)-RELATED"/>
    <property type="match status" value="1"/>
</dbReference>
<evidence type="ECO:0000256" key="2">
    <source>
        <dbReference type="SAM" id="Phobius"/>
    </source>
</evidence>
<dbReference type="RefSeq" id="WP_106144568.1">
    <property type="nucleotide sequence ID" value="NZ_PVYX01000001.1"/>
</dbReference>
<evidence type="ECO:0000313" key="4">
    <source>
        <dbReference type="EMBL" id="PRX57692.1"/>
    </source>
</evidence>
<dbReference type="PROSITE" id="PS51257">
    <property type="entry name" value="PROKAR_LIPOPROTEIN"/>
    <property type="match status" value="1"/>
</dbReference>
<dbReference type="Proteomes" id="UP000237640">
    <property type="component" value="Unassembled WGS sequence"/>
</dbReference>
<dbReference type="InterPro" id="IPR029058">
    <property type="entry name" value="AB_hydrolase_fold"/>
</dbReference>
<dbReference type="Pfam" id="PF12146">
    <property type="entry name" value="Hydrolase_4"/>
    <property type="match status" value="1"/>
</dbReference>
<evidence type="ECO:0000259" key="3">
    <source>
        <dbReference type="Pfam" id="PF12146"/>
    </source>
</evidence>
<proteinExistence type="predicted"/>
<dbReference type="PRINTS" id="PR00793">
    <property type="entry name" value="PROAMNOPTASE"/>
</dbReference>